<feature type="non-terminal residue" evidence="1">
    <location>
        <position position="1"/>
    </location>
</feature>
<dbReference type="InterPro" id="IPR029060">
    <property type="entry name" value="PIN-like_dom_sf"/>
</dbReference>
<reference evidence="1" key="1">
    <citation type="journal article" date="2014" name="Front. Microbiol.">
        <title>High frequency of phylogenetically diverse reductive dehalogenase-homologous genes in deep subseafloor sedimentary metagenomes.</title>
        <authorList>
            <person name="Kawai M."/>
            <person name="Futagami T."/>
            <person name="Toyoda A."/>
            <person name="Takaki Y."/>
            <person name="Nishi S."/>
            <person name="Hori S."/>
            <person name="Arai W."/>
            <person name="Tsubouchi T."/>
            <person name="Morono Y."/>
            <person name="Uchiyama I."/>
            <person name="Ito T."/>
            <person name="Fujiyama A."/>
            <person name="Inagaki F."/>
            <person name="Takami H."/>
        </authorList>
    </citation>
    <scope>NUCLEOTIDE SEQUENCE</scope>
    <source>
        <strain evidence="1">Expedition CK06-06</strain>
    </source>
</reference>
<protein>
    <recommendedName>
        <fullName evidence="2">PIN domain-containing protein</fullName>
    </recommendedName>
</protein>
<proteinExistence type="predicted"/>
<name>X1TI88_9ZZZZ</name>
<dbReference type="SUPFAM" id="SSF88723">
    <property type="entry name" value="PIN domain-like"/>
    <property type="match status" value="1"/>
</dbReference>
<accession>X1TI88</accession>
<dbReference type="EMBL" id="BARW01006716">
    <property type="protein sequence ID" value="GAI79769.1"/>
    <property type="molecule type" value="Genomic_DNA"/>
</dbReference>
<organism evidence="1">
    <name type="scientific">marine sediment metagenome</name>
    <dbReference type="NCBI Taxonomy" id="412755"/>
    <lineage>
        <taxon>unclassified sequences</taxon>
        <taxon>metagenomes</taxon>
        <taxon>ecological metagenomes</taxon>
    </lineage>
</organism>
<dbReference type="AlphaFoldDB" id="X1TI88"/>
<evidence type="ECO:0000313" key="1">
    <source>
        <dbReference type="EMBL" id="GAI79769.1"/>
    </source>
</evidence>
<gene>
    <name evidence="1" type="ORF">S12H4_14099</name>
</gene>
<comment type="caution">
    <text evidence="1">The sequence shown here is derived from an EMBL/GenBank/DDBJ whole genome shotgun (WGS) entry which is preliminary data.</text>
</comment>
<sequence>DEVVREISRAPEPRKSQLEGLLKETSPYLLEMGIEAEELAERYIKEGIIPERYRGDALHIAIAVINGMDAIVSWNFQHIVKLKTRVMVNGVNRLLGYHEIEICSPEEVIEL</sequence>
<evidence type="ECO:0008006" key="2">
    <source>
        <dbReference type="Google" id="ProtNLM"/>
    </source>
</evidence>